<comment type="function">
    <text evidence="2">Acylhydrolase that catalyzes the hydrolysis of phospholipids at the sn-1 position.</text>
</comment>
<dbReference type="AlphaFoldDB" id="A0A6J1CDT0"/>
<evidence type="ECO:0000313" key="4">
    <source>
        <dbReference type="RefSeq" id="XP_022139985.1"/>
    </source>
</evidence>
<dbReference type="OrthoDB" id="426718at2759"/>
<dbReference type="PANTHER" id="PTHR31828:SF1">
    <property type="entry name" value="PHOSPHOLIPASE A1-IIGAMMA"/>
    <property type="match status" value="1"/>
</dbReference>
<keyword evidence="3" id="KW-1185">Reference proteome</keyword>
<evidence type="ECO:0000256" key="1">
    <source>
        <dbReference type="ARBA" id="ARBA00022801"/>
    </source>
</evidence>
<dbReference type="Gene3D" id="3.40.50.1820">
    <property type="entry name" value="alpha/beta hydrolase"/>
    <property type="match status" value="1"/>
</dbReference>
<dbReference type="PANTHER" id="PTHR31828">
    <property type="entry name" value="PHOSPHOLIPASE A1-IIGAMMA"/>
    <property type="match status" value="1"/>
</dbReference>
<proteinExistence type="inferred from homology"/>
<dbReference type="InterPro" id="IPR029058">
    <property type="entry name" value="AB_hydrolase_fold"/>
</dbReference>
<evidence type="ECO:0000313" key="3">
    <source>
        <dbReference type="Proteomes" id="UP000504603"/>
    </source>
</evidence>
<comment type="similarity">
    <text evidence="2">Belongs to the AB hydrolase superfamily. Lipase family.</text>
</comment>
<dbReference type="Proteomes" id="UP000504603">
    <property type="component" value="Unplaced"/>
</dbReference>
<name>A0A6J1CDT0_MOMCH</name>
<reference evidence="4" key="1">
    <citation type="submission" date="2025-08" db="UniProtKB">
        <authorList>
            <consortium name="RefSeq"/>
        </authorList>
    </citation>
    <scope>IDENTIFICATION</scope>
</reference>
<accession>A0A6J1CDT0</accession>
<dbReference type="GO" id="GO:0008970">
    <property type="term" value="F:phospholipase A1 activity"/>
    <property type="evidence" value="ECO:0007669"/>
    <property type="project" value="UniProtKB-UniRule"/>
</dbReference>
<dbReference type="InterPro" id="IPR033556">
    <property type="entry name" value="PLA"/>
</dbReference>
<gene>
    <name evidence="4" type="primary">LOC111010759</name>
</gene>
<keyword evidence="1 2" id="KW-0378">Hydrolase</keyword>
<dbReference type="RefSeq" id="XP_022139985.1">
    <property type="nucleotide sequence ID" value="XM_022284293.1"/>
</dbReference>
<dbReference type="KEGG" id="mcha:111010759"/>
<organism evidence="3 4">
    <name type="scientific">Momordica charantia</name>
    <name type="common">Bitter gourd</name>
    <name type="synonym">Balsam pear</name>
    <dbReference type="NCBI Taxonomy" id="3673"/>
    <lineage>
        <taxon>Eukaryota</taxon>
        <taxon>Viridiplantae</taxon>
        <taxon>Streptophyta</taxon>
        <taxon>Embryophyta</taxon>
        <taxon>Tracheophyta</taxon>
        <taxon>Spermatophyta</taxon>
        <taxon>Magnoliopsida</taxon>
        <taxon>eudicotyledons</taxon>
        <taxon>Gunneridae</taxon>
        <taxon>Pentapetalae</taxon>
        <taxon>rosids</taxon>
        <taxon>fabids</taxon>
        <taxon>Cucurbitales</taxon>
        <taxon>Cucurbitaceae</taxon>
        <taxon>Momordiceae</taxon>
        <taxon>Momordica</taxon>
    </lineage>
</organism>
<dbReference type="EC" id="3.1.1.-" evidence="2"/>
<sequence length="102" mass="11864">MDMTMSPYLKRESDMSGSHNLEIYLHLVDGFVRGKGKFRWNSRRDVALVNKGSDMLVEELRIPEFWYQLPHKGLVKNGYGRWVKPGRNPEDIPSPFSQPSKI</sequence>
<protein>
    <recommendedName>
        <fullName evidence="2">Phospholipase A1</fullName>
        <ecNumber evidence="2">3.1.1.-</ecNumber>
    </recommendedName>
</protein>
<dbReference type="GO" id="GO:0016042">
    <property type="term" value="P:lipid catabolic process"/>
    <property type="evidence" value="ECO:0007669"/>
    <property type="project" value="UniProtKB-UniRule"/>
</dbReference>
<dbReference type="GeneID" id="111010759"/>
<evidence type="ECO:0000256" key="2">
    <source>
        <dbReference type="RuleBase" id="RU367093"/>
    </source>
</evidence>
<keyword evidence="2" id="KW-0442">Lipid degradation</keyword>
<keyword evidence="2" id="KW-0443">Lipid metabolism</keyword>